<reference evidence="2" key="1">
    <citation type="submission" date="2020-02" db="EMBL/GenBank/DDBJ databases">
        <authorList>
            <person name="Meier V. D."/>
        </authorList>
    </citation>
    <scope>NUCLEOTIDE SEQUENCE</scope>
    <source>
        <strain evidence="2">AVDCRST_MAG57</strain>
    </source>
</reference>
<accession>A0A6J4H6U9</accession>
<organism evidence="2">
    <name type="scientific">uncultured Blastococcus sp</name>
    <dbReference type="NCBI Taxonomy" id="217144"/>
    <lineage>
        <taxon>Bacteria</taxon>
        <taxon>Bacillati</taxon>
        <taxon>Actinomycetota</taxon>
        <taxon>Actinomycetes</taxon>
        <taxon>Geodermatophilales</taxon>
        <taxon>Geodermatophilaceae</taxon>
        <taxon>Blastococcus</taxon>
        <taxon>environmental samples</taxon>
    </lineage>
</organism>
<gene>
    <name evidence="2" type="ORF">AVDCRST_MAG57-296</name>
</gene>
<protein>
    <submittedName>
        <fullName evidence="2">Uncharacterized protein</fullName>
    </submittedName>
</protein>
<evidence type="ECO:0000313" key="2">
    <source>
        <dbReference type="EMBL" id="CAA9215454.1"/>
    </source>
</evidence>
<feature type="compositionally biased region" description="Basic and acidic residues" evidence="1">
    <location>
        <begin position="32"/>
        <end position="44"/>
    </location>
</feature>
<name>A0A6J4H6U9_9ACTN</name>
<dbReference type="EMBL" id="CADCTI010000028">
    <property type="protein sequence ID" value="CAA9215454.1"/>
    <property type="molecule type" value="Genomic_DNA"/>
</dbReference>
<dbReference type="AlphaFoldDB" id="A0A6J4H6U9"/>
<feature type="region of interest" description="Disordered" evidence="1">
    <location>
        <begin position="1"/>
        <end position="63"/>
    </location>
</feature>
<evidence type="ECO:0000256" key="1">
    <source>
        <dbReference type="SAM" id="MobiDB-lite"/>
    </source>
</evidence>
<sequence>MRRGRGRGRCFRRPRTADGPAPGGEAVGNRPKRPDGTGAADHRVPGCSDVSCGIMTPSTLARG</sequence>
<feature type="compositionally biased region" description="Basic residues" evidence="1">
    <location>
        <begin position="1"/>
        <end position="14"/>
    </location>
</feature>
<proteinExistence type="predicted"/>